<keyword evidence="10" id="KW-0732">Signal</keyword>
<evidence type="ECO:0000256" key="8">
    <source>
        <dbReference type="PROSITE-ProRule" id="PRU00124"/>
    </source>
</evidence>
<dbReference type="PROSITE" id="PS01186">
    <property type="entry name" value="EGF_2"/>
    <property type="match status" value="1"/>
</dbReference>
<dbReference type="InterPro" id="IPR000742">
    <property type="entry name" value="EGF"/>
</dbReference>
<dbReference type="OrthoDB" id="2019384at2759"/>
<dbReference type="CDD" id="cd00637">
    <property type="entry name" value="7tm_classA_rhodopsin-like"/>
    <property type="match status" value="1"/>
</dbReference>
<evidence type="ECO:0000256" key="5">
    <source>
        <dbReference type="ARBA" id="ARBA00023136"/>
    </source>
</evidence>
<dbReference type="InterPro" id="IPR002172">
    <property type="entry name" value="LDrepeatLR_classA_rpt"/>
</dbReference>
<feature type="domain" description="EGF-like" evidence="11">
    <location>
        <begin position="954"/>
        <end position="995"/>
    </location>
</feature>
<dbReference type="PANTHER" id="PTHR24270:SF62">
    <property type="entry name" value="LOW-DENSITY LIPOPROTEIN RECEPTOR-RELATED PROTEIN 2"/>
    <property type="match status" value="1"/>
</dbReference>
<feature type="transmembrane region" description="Helical" evidence="9">
    <location>
        <begin position="1255"/>
        <end position="1277"/>
    </location>
</feature>
<keyword evidence="3" id="KW-0677">Repeat</keyword>
<keyword evidence="2 9" id="KW-0812">Transmembrane</keyword>
<feature type="disulfide bond" evidence="7">
    <location>
        <begin position="907"/>
        <end position="916"/>
    </location>
</feature>
<evidence type="ECO:0000259" key="11">
    <source>
        <dbReference type="PROSITE" id="PS50026"/>
    </source>
</evidence>
<proteinExistence type="predicted"/>
<dbReference type="InterPro" id="IPR036055">
    <property type="entry name" value="LDL_receptor-like_sf"/>
</dbReference>
<comment type="caution">
    <text evidence="13">The sequence shown here is derived from an EMBL/GenBank/DDBJ whole genome shotgun (WGS) entry which is preliminary data.</text>
</comment>
<dbReference type="PANTHER" id="PTHR24270">
    <property type="entry name" value="LOW-DENSITY LIPOPROTEIN RECEPTOR-RELATED"/>
    <property type="match status" value="1"/>
</dbReference>
<feature type="transmembrane region" description="Helical" evidence="9">
    <location>
        <begin position="1440"/>
        <end position="1459"/>
    </location>
</feature>
<evidence type="ECO:0000313" key="15">
    <source>
        <dbReference type="Proteomes" id="UP000663891"/>
    </source>
</evidence>
<protein>
    <submittedName>
        <fullName evidence="13">Uncharacterized protein</fullName>
    </submittedName>
</protein>
<feature type="domain" description="EGF-like" evidence="11">
    <location>
        <begin position="881"/>
        <end position="917"/>
    </location>
</feature>
<dbReference type="InterPro" id="IPR017452">
    <property type="entry name" value="GPCR_Rhodpsn_7TM"/>
</dbReference>
<feature type="signal peptide" evidence="10">
    <location>
        <begin position="1"/>
        <end position="19"/>
    </location>
</feature>
<dbReference type="GO" id="GO:0016192">
    <property type="term" value="P:vesicle-mediated transport"/>
    <property type="evidence" value="ECO:0007669"/>
    <property type="project" value="UniProtKB-ARBA"/>
</dbReference>
<evidence type="ECO:0000256" key="7">
    <source>
        <dbReference type="PROSITE-ProRule" id="PRU00076"/>
    </source>
</evidence>
<keyword evidence="5 9" id="KW-0472">Membrane</keyword>
<name>A0A814J6P3_9BILA</name>
<comment type="caution">
    <text evidence="7">Lacks conserved residue(s) required for the propagation of feature annotation.</text>
</comment>
<feature type="domain" description="G-protein coupled receptors family 1 profile" evidence="12">
    <location>
        <begin position="1234"/>
        <end position="1491"/>
    </location>
</feature>
<evidence type="ECO:0000313" key="13">
    <source>
        <dbReference type="EMBL" id="CAF1033348.1"/>
    </source>
</evidence>
<evidence type="ECO:0000256" key="2">
    <source>
        <dbReference type="ARBA" id="ARBA00022692"/>
    </source>
</evidence>
<dbReference type="EMBL" id="CAJOAY010003416">
    <property type="protein sequence ID" value="CAF4020768.1"/>
    <property type="molecule type" value="Genomic_DNA"/>
</dbReference>
<dbReference type="InterPro" id="IPR050685">
    <property type="entry name" value="LDLR"/>
</dbReference>
<sequence>MSKFLHVMFFLWTFNDLQSTLYDTDQFGFDCFHYFPAKSLLFSEIVKYCIRPKTDTNSRIAGFFNISDDYMTFDELYRLNITSHEILMWSSSIDLAEQYEYYLDQPTQSNLSNEKFFNCTKPWFGSRCQYSFEFNKDKSVQNFFETALTDNIFGGTCYILLECDRGGSSMCLDWREICDGRTDCHNGGVDEIQCFSLETNECNENEYRCHNGLCIPKMFLEMEFPESQCLDRSDYFTDSTCARFYFKFNLFECQEFICRPNEGKFLCGDGQCVEDFGRCQNNRHLALAQSVSVQGNLLYECWISMVCLTKIMDKIENISCDQFIQSSEIIKQLKSCKFPLQFPVIPVLYGHVRFLYHPKEIDNINVTLSLKPDYICYDEQLCDFLTPTFRHGTLTCRSGDQINLTMNAEVTTWKSIIDSIKPYFDGCVTQHYHTADSHHSSLYHCKNSSKYISKHRILDGISDCFLKDDEQVLSELNCSLNQTSQLPCPNEKLCRSRFFPTSICSFSIQINYDNILFYKICDRIMDLPMMVIDGRNHSDETDCEHWQCNNINIRCDGFRNCVDGKDEERCTQPINIKHNLFCISPHNYTMKCLPVDQVSGGAVDCFRAPFAEFNKVIVPNITFQMYTFRCWNDTKCIEDENLCNAIEDCPMYANELFCPNRSQLCHDSDFGKLPNMQDISCQVINKPFTSFSLENALNYPSLYTIQTKFIENQIHDEMITSSSIKSIIPSEICNSGLYVYHRLGVNNYSSLCFCPPNYYGDRCQYQNQRVSLTLTLATVEQPIIYAIIVMLIENDNDRQEIHSYHQFTYASLKYCGKFVNLYLLYSKRGKNNSKNYSIRIDAFNKDSLTYLISWHLTIPFVFLPVNRISAFLTLPISRTFNPKHCPLQCYKGTCMRYHNEERFFCQCHSGWSGAQCNIPIDCNMCAPNSICIGSIRNRSICVCPHGKFGSFCRLQLVCPIGICKNNGRCIMIDERMIDESYMCFCSEQFFGPRCGNVKHRIDISLENIETPLYLLAYIYTMISFERVPPTFVILRKMTMFQSNITVYSQAQFRMVIVKIDNRYYLAVLRKLVSSNIVTSISPTQRCIPIHELLPTKLFLLPRIQRLKSYHIPCQRDSNLQCFVDEFYMCLCTEERHSNCFPLEHQRTFACEDNVYCENGGTCLQDRRICSKNILCICSDCFFGNRCQFYAKGIGLTLDDLLRYEIRPNNTLNDQSLVIKLSATVIMIIFLIGTVNGFLSYLVFHNPNSRRVGSGIYLRLSSIISILVVSMLIIKFWFVTYTYINQSINRNIHQIGCILFEPLLRFFLYMSNWLNTCVGIERAIAVFKGINFNKRQSRRIARRTLCILPFFILGTMSYELVQRDLFDDYEEQRVWCVIRHSQSVQVYTTVVQYFHFVAPFSANLFATLFIILKLTRQQAILRTHISYQQQLLNKFNEHKHLVISPIVLVILLSPRFLISLSSGCVKASRSPWLYLFGYFISFTPSSFIFITFVLPSTFYKKQFKKTINTWWQRLTRAIRARNP</sequence>
<feature type="transmembrane region" description="Helical" evidence="9">
    <location>
        <begin position="1216"/>
        <end position="1243"/>
    </location>
</feature>
<dbReference type="Gene3D" id="1.20.1070.10">
    <property type="entry name" value="Rhodopsin 7-helix transmembrane proteins"/>
    <property type="match status" value="1"/>
</dbReference>
<dbReference type="SUPFAM" id="SSF81321">
    <property type="entry name" value="Family A G protein-coupled receptor-like"/>
    <property type="match status" value="1"/>
</dbReference>
<evidence type="ECO:0000256" key="10">
    <source>
        <dbReference type="SAM" id="SignalP"/>
    </source>
</evidence>
<evidence type="ECO:0000256" key="4">
    <source>
        <dbReference type="ARBA" id="ARBA00022989"/>
    </source>
</evidence>
<gene>
    <name evidence="14" type="ORF">OKA104_LOCUS30948</name>
    <name evidence="13" type="ORF">VCS650_LOCUS16457</name>
</gene>
<dbReference type="SMART" id="SM00192">
    <property type="entry name" value="LDLa"/>
    <property type="match status" value="5"/>
</dbReference>
<organism evidence="13 15">
    <name type="scientific">Adineta steineri</name>
    <dbReference type="NCBI Taxonomy" id="433720"/>
    <lineage>
        <taxon>Eukaryota</taxon>
        <taxon>Metazoa</taxon>
        <taxon>Spiralia</taxon>
        <taxon>Gnathifera</taxon>
        <taxon>Rotifera</taxon>
        <taxon>Eurotatoria</taxon>
        <taxon>Bdelloidea</taxon>
        <taxon>Adinetida</taxon>
        <taxon>Adinetidae</taxon>
        <taxon>Adineta</taxon>
    </lineage>
</organism>
<feature type="transmembrane region" description="Helical" evidence="9">
    <location>
        <begin position="1471"/>
        <end position="1493"/>
    </location>
</feature>
<feature type="disulfide bond" evidence="8">
    <location>
        <begin position="543"/>
        <end position="561"/>
    </location>
</feature>
<dbReference type="PROSITE" id="PS50262">
    <property type="entry name" value="G_PROTEIN_RECEP_F1_2"/>
    <property type="match status" value="1"/>
</dbReference>
<feature type="disulfide bond" evidence="7">
    <location>
        <begin position="985"/>
        <end position="994"/>
    </location>
</feature>
<dbReference type="EMBL" id="CAJNON010000147">
    <property type="protein sequence ID" value="CAF1033348.1"/>
    <property type="molecule type" value="Genomic_DNA"/>
</dbReference>
<dbReference type="PROSITE" id="PS50026">
    <property type="entry name" value="EGF_3"/>
    <property type="match status" value="2"/>
</dbReference>
<comment type="subcellular location">
    <subcellularLocation>
        <location evidence="1">Membrane</location>
        <topology evidence="1">Single-pass membrane protein</topology>
    </subcellularLocation>
</comment>
<dbReference type="Gene3D" id="2.10.25.10">
    <property type="entry name" value="Laminin"/>
    <property type="match status" value="1"/>
</dbReference>
<keyword evidence="4 9" id="KW-1133">Transmembrane helix</keyword>
<evidence type="ECO:0000313" key="14">
    <source>
        <dbReference type="EMBL" id="CAF4020768.1"/>
    </source>
</evidence>
<accession>A0A814J6P3</accession>
<keyword evidence="6 7" id="KW-1015">Disulfide bond</keyword>
<feature type="transmembrane region" description="Helical" evidence="9">
    <location>
        <begin position="1392"/>
        <end position="1411"/>
    </location>
</feature>
<dbReference type="PROSITE" id="PS50068">
    <property type="entry name" value="LDLRA_2"/>
    <property type="match status" value="1"/>
</dbReference>
<evidence type="ECO:0000256" key="3">
    <source>
        <dbReference type="ARBA" id="ARBA00022737"/>
    </source>
</evidence>
<evidence type="ECO:0000256" key="1">
    <source>
        <dbReference type="ARBA" id="ARBA00004167"/>
    </source>
</evidence>
<feature type="disulfide bond" evidence="8">
    <location>
        <begin position="555"/>
        <end position="570"/>
    </location>
</feature>
<dbReference type="Proteomes" id="UP000663891">
    <property type="component" value="Unassembled WGS sequence"/>
</dbReference>
<evidence type="ECO:0000256" key="6">
    <source>
        <dbReference type="ARBA" id="ARBA00023157"/>
    </source>
</evidence>
<evidence type="ECO:0000259" key="12">
    <source>
        <dbReference type="PROSITE" id="PS50262"/>
    </source>
</evidence>
<dbReference type="SMART" id="SM00181">
    <property type="entry name" value="EGF"/>
    <property type="match status" value="6"/>
</dbReference>
<evidence type="ECO:0000256" key="9">
    <source>
        <dbReference type="SAM" id="Phobius"/>
    </source>
</evidence>
<dbReference type="SUPFAM" id="SSF57196">
    <property type="entry name" value="EGF/Laminin"/>
    <property type="match status" value="1"/>
</dbReference>
<keyword evidence="7" id="KW-0245">EGF-like domain</keyword>
<dbReference type="GO" id="GO:0005886">
    <property type="term" value="C:plasma membrane"/>
    <property type="evidence" value="ECO:0007669"/>
    <property type="project" value="TreeGrafter"/>
</dbReference>
<feature type="chain" id="PRO_5036410296" evidence="10">
    <location>
        <begin position="20"/>
        <end position="1522"/>
    </location>
</feature>
<dbReference type="PROSITE" id="PS00022">
    <property type="entry name" value="EGF_1"/>
    <property type="match status" value="4"/>
</dbReference>
<feature type="transmembrane region" description="Helical" evidence="9">
    <location>
        <begin position="1343"/>
        <end position="1360"/>
    </location>
</feature>
<reference evidence="13" key="1">
    <citation type="submission" date="2021-02" db="EMBL/GenBank/DDBJ databases">
        <authorList>
            <person name="Nowell W R."/>
        </authorList>
    </citation>
    <scope>NUCLEOTIDE SEQUENCE</scope>
</reference>
<dbReference type="SUPFAM" id="SSF57424">
    <property type="entry name" value="LDL receptor-like module"/>
    <property type="match status" value="1"/>
</dbReference>
<dbReference type="Proteomes" id="UP000663881">
    <property type="component" value="Unassembled WGS sequence"/>
</dbReference>
<dbReference type="PRINTS" id="PR00261">
    <property type="entry name" value="LDLRECEPTOR"/>
</dbReference>